<dbReference type="GO" id="GO:0050660">
    <property type="term" value="F:flavin adenine dinucleotide binding"/>
    <property type="evidence" value="ECO:0007669"/>
    <property type="project" value="InterPro"/>
</dbReference>
<dbReference type="InterPro" id="IPR000172">
    <property type="entry name" value="GMC_OxRdtase_N"/>
</dbReference>
<gene>
    <name evidence="3" type="ORF">FHX42_003331</name>
</gene>
<feature type="compositionally biased region" description="Basic and acidic residues" evidence="1">
    <location>
        <begin position="59"/>
        <end position="78"/>
    </location>
</feature>
<name>A0A839E2J7_9PSEU</name>
<accession>A0A839E2J7</accession>
<dbReference type="Pfam" id="PF00732">
    <property type="entry name" value="GMC_oxred_N"/>
    <property type="match status" value="1"/>
</dbReference>
<dbReference type="AlphaFoldDB" id="A0A839E2J7"/>
<dbReference type="Gene3D" id="3.30.410.40">
    <property type="match status" value="1"/>
</dbReference>
<comment type="caution">
    <text evidence="3">The sequence shown here is derived from an EMBL/GenBank/DDBJ whole genome shotgun (WGS) entry which is preliminary data.</text>
</comment>
<dbReference type="SUPFAM" id="SSF51905">
    <property type="entry name" value="FAD/NAD(P)-binding domain"/>
    <property type="match status" value="1"/>
</dbReference>
<evidence type="ECO:0000313" key="3">
    <source>
        <dbReference type="EMBL" id="MBA8825965.1"/>
    </source>
</evidence>
<feature type="region of interest" description="Disordered" evidence="1">
    <location>
        <begin position="49"/>
        <end position="78"/>
    </location>
</feature>
<feature type="region of interest" description="Disordered" evidence="1">
    <location>
        <begin position="1"/>
        <end position="20"/>
    </location>
</feature>
<proteinExistence type="predicted"/>
<reference evidence="3 4" key="1">
    <citation type="submission" date="2020-07" db="EMBL/GenBank/DDBJ databases">
        <title>Sequencing the genomes of 1000 actinobacteria strains.</title>
        <authorList>
            <person name="Klenk H.-P."/>
        </authorList>
    </citation>
    <scope>NUCLEOTIDE SEQUENCE [LARGE SCALE GENOMIC DNA]</scope>
    <source>
        <strain evidence="3 4">DSM 45975</strain>
    </source>
</reference>
<keyword evidence="4" id="KW-1185">Reference proteome</keyword>
<sequence length="143" mass="15264">MTTCARGRNTEPRGWGTQGTRPCFERVFERAGIGYDSPDDAARAFIEAGEQADSTGRPMEADAEREGGGRGAVKARDGVRRPSSVAYLHPLSGPPDNLTVLTDTQALRLRVDDGGEVDGVETSRGPCVLATRSSWRAAFSTPP</sequence>
<organism evidence="3 4">
    <name type="scientific">Halosaccharopolyspora lacisalsi</name>
    <dbReference type="NCBI Taxonomy" id="1000566"/>
    <lineage>
        <taxon>Bacteria</taxon>
        <taxon>Bacillati</taxon>
        <taxon>Actinomycetota</taxon>
        <taxon>Actinomycetes</taxon>
        <taxon>Pseudonocardiales</taxon>
        <taxon>Pseudonocardiaceae</taxon>
        <taxon>Halosaccharopolyspora</taxon>
    </lineage>
</organism>
<evidence type="ECO:0000313" key="4">
    <source>
        <dbReference type="Proteomes" id="UP000569329"/>
    </source>
</evidence>
<evidence type="ECO:0000259" key="2">
    <source>
        <dbReference type="Pfam" id="PF00732"/>
    </source>
</evidence>
<dbReference type="EMBL" id="JACGWZ010000004">
    <property type="protein sequence ID" value="MBA8825965.1"/>
    <property type="molecule type" value="Genomic_DNA"/>
</dbReference>
<dbReference type="Proteomes" id="UP000569329">
    <property type="component" value="Unassembled WGS sequence"/>
</dbReference>
<dbReference type="InterPro" id="IPR036188">
    <property type="entry name" value="FAD/NAD-bd_sf"/>
</dbReference>
<evidence type="ECO:0000256" key="1">
    <source>
        <dbReference type="SAM" id="MobiDB-lite"/>
    </source>
</evidence>
<feature type="domain" description="Glucose-methanol-choline oxidoreductase N-terminal" evidence="2">
    <location>
        <begin position="12"/>
        <end position="124"/>
    </location>
</feature>
<dbReference type="GO" id="GO:0016614">
    <property type="term" value="F:oxidoreductase activity, acting on CH-OH group of donors"/>
    <property type="evidence" value="ECO:0007669"/>
    <property type="project" value="InterPro"/>
</dbReference>
<dbReference type="Gene3D" id="3.50.50.60">
    <property type="entry name" value="FAD/NAD(P)-binding domain"/>
    <property type="match status" value="1"/>
</dbReference>
<protein>
    <recommendedName>
        <fullName evidence="2">Glucose-methanol-choline oxidoreductase N-terminal domain-containing protein</fullName>
    </recommendedName>
</protein>